<organism evidence="1 2">
    <name type="scientific">Phytophthora citrophthora</name>
    <dbReference type="NCBI Taxonomy" id="4793"/>
    <lineage>
        <taxon>Eukaryota</taxon>
        <taxon>Sar</taxon>
        <taxon>Stramenopiles</taxon>
        <taxon>Oomycota</taxon>
        <taxon>Peronosporomycetes</taxon>
        <taxon>Peronosporales</taxon>
        <taxon>Peronosporaceae</taxon>
        <taxon>Phytophthora</taxon>
    </lineage>
</organism>
<dbReference type="Proteomes" id="UP001259832">
    <property type="component" value="Unassembled WGS sequence"/>
</dbReference>
<accession>A0AAD9LSJ3</accession>
<dbReference type="Gene3D" id="1.10.238.10">
    <property type="entry name" value="EF-hand"/>
    <property type="match status" value="1"/>
</dbReference>
<comment type="caution">
    <text evidence="1">The sequence shown here is derived from an EMBL/GenBank/DDBJ whole genome shotgun (WGS) entry which is preliminary data.</text>
</comment>
<name>A0AAD9LSJ3_9STRA</name>
<dbReference type="EMBL" id="JASMQC010000002">
    <property type="protein sequence ID" value="KAK1947016.1"/>
    <property type="molecule type" value="Genomic_DNA"/>
</dbReference>
<sequence length="301" mass="34697">MSSKRMSIKRISWVKIQRRSLKPTKIVVTTAQEPVPTRRVSLVSAIYGRLLETVETEQICKRLGMTREDVRQLRRKFDDEDGAHSDTVTIRGFFHLINDDKAFERSQILTKQLLRLANITTAVARVTFDQFLRVVCTFAAFNETELWRFFFDSFFAGGIDTVNARRLNEVLQAAGGSYAHNIEMAARHFAANAVSPLTGVPTSVTFEDFQELVRRNPVVFFPLVQLQRSVRAKTLGEKYWERKVREQELIPPLVAYLHLHRGKMPRLSLKDWAMSLMLGGNTVMYRARTLARRQYVEEAKS</sequence>
<dbReference type="SUPFAM" id="SSF47473">
    <property type="entry name" value="EF-hand"/>
    <property type="match status" value="1"/>
</dbReference>
<dbReference type="AlphaFoldDB" id="A0AAD9LSJ3"/>
<gene>
    <name evidence="1" type="ORF">P3T76_001026</name>
</gene>
<evidence type="ECO:0000313" key="2">
    <source>
        <dbReference type="Proteomes" id="UP001259832"/>
    </source>
</evidence>
<evidence type="ECO:0000313" key="1">
    <source>
        <dbReference type="EMBL" id="KAK1947016.1"/>
    </source>
</evidence>
<dbReference type="InterPro" id="IPR011992">
    <property type="entry name" value="EF-hand-dom_pair"/>
</dbReference>
<reference evidence="1" key="1">
    <citation type="submission" date="2023-08" db="EMBL/GenBank/DDBJ databases">
        <title>Reference Genome Resource for the Citrus Pathogen Phytophthora citrophthora.</title>
        <authorList>
            <person name="Moller H."/>
            <person name="Coetzee B."/>
            <person name="Rose L.J."/>
            <person name="Van Niekerk J.M."/>
        </authorList>
    </citation>
    <scope>NUCLEOTIDE SEQUENCE</scope>
    <source>
        <strain evidence="1">STE-U-9442</strain>
    </source>
</reference>
<proteinExistence type="predicted"/>
<keyword evidence="2" id="KW-1185">Reference proteome</keyword>
<protein>
    <submittedName>
        <fullName evidence="1">Uncharacterized protein</fullName>
    </submittedName>
</protein>